<dbReference type="Proteomes" id="UP000451233">
    <property type="component" value="Unassembled WGS sequence"/>
</dbReference>
<gene>
    <name evidence="1" type="ORF">GS398_14605</name>
</gene>
<dbReference type="EMBL" id="WVHS01000003">
    <property type="protein sequence ID" value="MXV16535.1"/>
    <property type="molecule type" value="Genomic_DNA"/>
</dbReference>
<keyword evidence="2" id="KW-1185">Reference proteome</keyword>
<reference evidence="1 2" key="1">
    <citation type="submission" date="2019-11" db="EMBL/GenBank/DDBJ databases">
        <title>Pedobacter sp. HMF7056 Genome sequencing and assembly.</title>
        <authorList>
            <person name="Kang H."/>
            <person name="Kim H."/>
            <person name="Joh K."/>
        </authorList>
    </citation>
    <scope>NUCLEOTIDE SEQUENCE [LARGE SCALE GENOMIC DNA]</scope>
    <source>
        <strain evidence="1 2">HMF7056</strain>
    </source>
</reference>
<dbReference type="RefSeq" id="WP_160907523.1">
    <property type="nucleotide sequence ID" value="NZ_WVHS01000003.1"/>
</dbReference>
<comment type="caution">
    <text evidence="1">The sequence shown here is derived from an EMBL/GenBank/DDBJ whole genome shotgun (WGS) entry which is preliminary data.</text>
</comment>
<accession>A0A7K1XZT4</accession>
<dbReference type="Pfam" id="PF13289">
    <property type="entry name" value="SIR2_2"/>
    <property type="match status" value="1"/>
</dbReference>
<sequence>MSKKKSVFLFGAGATLEWGSPSTAELTEIVLKSGFSTTDGKLTLTQFIYDKLLANGFTAGSVNFETIINVVEELIVYYGKFNYAEHFDKNLLPSLLYCFFTPTFEKELLNFTVKGGEIKHGYQIQTPAGINYQHSHYAYHSEPPSQFFFQHLLNELLTSISARISSYAYHAAGHSVIDHESKISGLFVKWMQQLQPSTILRLYTLNYERIFKVLLARSDIKVFEGFDCDECVGYTDLLRANIKRIHSDSDANVHYNLHGSAFWKVLDLDKEQLPNAEIVLTAGMNLPIDNSPATFQVEKGKTLMVTNIVTGYQKAQKAMISPFKQMQAAFDRDCCFADHIFIIGYSLADEHINESVKTAIRHNPEVKIFLIDPFFIKNNRELEIALKFNPFRQTGNLSPTNVSDHVYAFMNGSFLVYALTFEEFLILQTDSKSQLAERLSIMKFPASNTIRTNWLKPGL</sequence>
<evidence type="ECO:0000313" key="1">
    <source>
        <dbReference type="EMBL" id="MXV16535.1"/>
    </source>
</evidence>
<proteinExistence type="predicted"/>
<evidence type="ECO:0000313" key="2">
    <source>
        <dbReference type="Proteomes" id="UP000451233"/>
    </source>
</evidence>
<dbReference type="AlphaFoldDB" id="A0A7K1XZT4"/>
<evidence type="ECO:0008006" key="3">
    <source>
        <dbReference type="Google" id="ProtNLM"/>
    </source>
</evidence>
<organism evidence="1 2">
    <name type="scientific">Hufsiella ginkgonis</name>
    <dbReference type="NCBI Taxonomy" id="2695274"/>
    <lineage>
        <taxon>Bacteria</taxon>
        <taxon>Pseudomonadati</taxon>
        <taxon>Bacteroidota</taxon>
        <taxon>Sphingobacteriia</taxon>
        <taxon>Sphingobacteriales</taxon>
        <taxon>Sphingobacteriaceae</taxon>
        <taxon>Hufsiella</taxon>
    </lineage>
</organism>
<protein>
    <recommendedName>
        <fullName evidence="3">SIR2-like domain-containing protein</fullName>
    </recommendedName>
</protein>
<name>A0A7K1XZT4_9SPHI</name>